<dbReference type="SUPFAM" id="SSF52540">
    <property type="entry name" value="P-loop containing nucleoside triphosphate hydrolases"/>
    <property type="match status" value="1"/>
</dbReference>
<keyword evidence="1" id="KW-0547">Nucleotide-binding</keyword>
<evidence type="ECO:0000256" key="2">
    <source>
        <dbReference type="ARBA" id="ARBA00022840"/>
    </source>
</evidence>
<dbReference type="NCBIfam" id="NF041067">
    <property type="entry name" value="DpdJ"/>
    <property type="match status" value="1"/>
</dbReference>
<dbReference type="InterPro" id="IPR027417">
    <property type="entry name" value="P-loop_NTPase"/>
</dbReference>
<evidence type="ECO:0000259" key="3">
    <source>
        <dbReference type="PROSITE" id="PS51192"/>
    </source>
</evidence>
<dbReference type="PANTHER" id="PTHR47962:SF5">
    <property type="entry name" value="ATP-DEPENDENT HELICASE LHR-RELATED"/>
    <property type="match status" value="1"/>
</dbReference>
<name>A0A0C1NHC3_9CYAN</name>
<organism evidence="6">
    <name type="scientific">Tolypothrix bouteillei VB521301</name>
    <dbReference type="NCBI Taxonomy" id="1479485"/>
    <lineage>
        <taxon>Bacteria</taxon>
        <taxon>Bacillati</taxon>
        <taxon>Cyanobacteriota</taxon>
        <taxon>Cyanophyceae</taxon>
        <taxon>Nostocales</taxon>
        <taxon>Tolypothrichaceae</taxon>
        <taxon>Tolypothrix</taxon>
    </lineage>
</organism>
<keyword evidence="7" id="KW-1185">Reference proteome</keyword>
<dbReference type="GO" id="GO:0003677">
    <property type="term" value="F:DNA binding"/>
    <property type="evidence" value="ECO:0007669"/>
    <property type="project" value="TreeGrafter"/>
</dbReference>
<dbReference type="PROSITE" id="PS51194">
    <property type="entry name" value="HELICASE_CTER"/>
    <property type="match status" value="1"/>
</dbReference>
<dbReference type="Pfam" id="PF00270">
    <property type="entry name" value="DEAD"/>
    <property type="match status" value="1"/>
</dbReference>
<keyword evidence="5" id="KW-0378">Hydrolase</keyword>
<comment type="caution">
    <text evidence="6">The sequence shown here is derived from an EMBL/GenBank/DDBJ whole genome shotgun (WGS) entry which is preliminary data.</text>
</comment>
<dbReference type="SMART" id="SM00490">
    <property type="entry name" value="HELICc"/>
    <property type="match status" value="1"/>
</dbReference>
<evidence type="ECO:0000259" key="4">
    <source>
        <dbReference type="PROSITE" id="PS51194"/>
    </source>
</evidence>
<dbReference type="EMBL" id="JHEG04000001">
    <property type="protein sequence ID" value="KAF3890432.1"/>
    <property type="molecule type" value="Genomic_DNA"/>
</dbReference>
<dbReference type="RefSeq" id="WP_038073139.1">
    <property type="nucleotide sequence ID" value="NZ_JHEG04000001.1"/>
</dbReference>
<dbReference type="PROSITE" id="PS51192">
    <property type="entry name" value="HELICASE_ATP_BIND_1"/>
    <property type="match status" value="1"/>
</dbReference>
<dbReference type="InterPro" id="IPR001650">
    <property type="entry name" value="Helicase_C-like"/>
</dbReference>
<gene>
    <name evidence="6" type="ORF">DA73_0211845</name>
    <name evidence="5" type="ORF">DA73_0400037015</name>
</gene>
<dbReference type="OrthoDB" id="9774462at2"/>
<keyword evidence="5" id="KW-0347">Helicase</keyword>
<dbReference type="GO" id="GO:0005524">
    <property type="term" value="F:ATP binding"/>
    <property type="evidence" value="ECO:0007669"/>
    <property type="project" value="UniProtKB-KW"/>
</dbReference>
<dbReference type="InterPro" id="IPR011545">
    <property type="entry name" value="DEAD/DEAH_box_helicase_dom"/>
</dbReference>
<dbReference type="EMBL" id="JHEG02000037">
    <property type="protein sequence ID" value="KIE12251.1"/>
    <property type="molecule type" value="Genomic_DNA"/>
</dbReference>
<dbReference type="Gene3D" id="3.40.50.300">
    <property type="entry name" value="P-loop containing nucleotide triphosphate hydrolases"/>
    <property type="match status" value="2"/>
</dbReference>
<proteinExistence type="predicted"/>
<dbReference type="GO" id="GO:0016887">
    <property type="term" value="F:ATP hydrolysis activity"/>
    <property type="evidence" value="ECO:0007669"/>
    <property type="project" value="TreeGrafter"/>
</dbReference>
<sequence>MTNITNPLIQDFLNLLEEQERKLLTWGIVDGGFTEEELEDITSDFIDDNDRDIKTWDLINETLERRLLFNFNLRGRQLFRTRMSETVRLFARLRQLFLNNTWQTSPTLVADYRLQIRPRLYPKREIAPETAIAQLEADKLLTPIQQKAVTAILNSPSRGEVQLADFQLRATVQILQDLNSSKSRGAIVCAGTGTGKTLAFYLPALAHIAVLVNKNDCWSKGLAIYPRNELLKDQFSETYQEARRLDEVLIAEGKRKILIGAFFGLTPRSATLERVQEKWESQSGGFTCPYLRCPKCEGALSWRRADVEARREKLSCLNLSCGAVIQEDEVILTRDRMAKTPPDLVFTSTEMLNRSMGDSRYGHVFGIGAAKTPEIVLLDEVHTYTGIHGAQVAYLLRRWQKIIAKRVHFAGLSATLESAAEFFSQLTGLNPSLVEEISPGENLIAEGMEYQLVLRGDPVSGTSLLSTTIQTAMLLRRVLDPSEEPPSKGFFGSRVFAFTDDLDVTNRLFHDLLDAEGRDSWGRPMRGRQPFAALRSHTAADGRDRLIAGQSWLLCQEIGHGLELPLTIGRTSSQDTGITPNSDVIVATAALEVGFNDPEVGGVIQHKAPRDMASFLQRKGRAGRRRTMRPWTVVVLSDYGRDRIAYQNYDMLFNPVLEKRSLPISNRYVIRIQAVFAFMDWVGQQLTDQGTVWSDFASPNLLNTNRQKQEIELIKNILETEAGLSSLETYLSSALHLTKDEVEAILWEPPRSLMMAVLPTLLRRLESGWKLYPLHLDESKKDYQTRDPLPDFVPPNLFTDLLLPEVLITTPPQSRNSEPDINPLPIVQALKTFAPGRVTRRFGIQHIHASHWIAPKDLQHIEQNLPVKDYCTEFEEVGNFQFLQDGEVVDIRCIRPWAIHPTQVPRDIAITSNAQLEWRSQIIPPDSGIKLELPQGSPWSKLITEVSCFTHAQQSPVEVRRFAISSQANIRFKTGHELNTTIRFTHSDGRPAAVGFAQSVDGLVFRFCIPPNFRIDKNDSNQGKIRAFYTAYFRYKVLTDRELCEFTNGFQREWLYQIYISMLTARALADQISLSEAFEALLSENIGQEMARVLDNIFQTLNVEETLLEPGESVSGEIQGRQRVHDRLRSLCNADTIQSILNDLAPVLWSEPDKEWNAWAALRLKATMGGAILNACGQLCPHFDLDDLILDIEPGVRPSDAPAIPQGVEEIWITESTIGGGGVIEEILRRYTADPKNFFRLAENALQPADFEIVDSELTRFLELTQTSEDIIDTMTKVRLAEGYNELKQASDRFRKALSSQGILVTHPVITAINARVLRPGSTSQTDKLLLDLIRLWYGEEERLGIEIDARVFAYVASHDDQLDRVLLHLGLVQPSPYWRFQVIYGLLWARGNVLRARALSSYNPFTLLPDADRELLLDVLQADEQTVALDETNWREQVEEAFRQGASVSLIARPDAKEDLKAAILSLAVEPMELGFLQVYPMVEGVQRHSQGFAVRLQVREMVQ</sequence>
<evidence type="ECO:0000313" key="5">
    <source>
        <dbReference type="EMBL" id="KAF3890432.1"/>
    </source>
</evidence>
<dbReference type="STRING" id="1479485.DA73_0211845"/>
<keyword evidence="2" id="KW-0067">ATP-binding</keyword>
<dbReference type="InterPro" id="IPR014001">
    <property type="entry name" value="Helicase_ATP-bd"/>
</dbReference>
<evidence type="ECO:0000313" key="6">
    <source>
        <dbReference type="EMBL" id="KIE12251.1"/>
    </source>
</evidence>
<protein>
    <submittedName>
        <fullName evidence="5">DEAD/DEAH box helicase</fullName>
    </submittedName>
</protein>
<feature type="domain" description="Helicase ATP-binding" evidence="3">
    <location>
        <begin position="177"/>
        <end position="434"/>
    </location>
</feature>
<evidence type="ECO:0000313" key="7">
    <source>
        <dbReference type="Proteomes" id="UP000029738"/>
    </source>
</evidence>
<reference evidence="5" key="2">
    <citation type="submission" date="2019-11" db="EMBL/GenBank/DDBJ databases">
        <title>Improved Assembly of Tolypothrix boutellei genome.</title>
        <authorList>
            <person name="Sarangi A.N."/>
            <person name="Mukherjee M."/>
            <person name="Ghosh S."/>
            <person name="Singh D."/>
            <person name="Das A."/>
            <person name="Kant S."/>
            <person name="Prusty A."/>
            <person name="Tripathy S."/>
        </authorList>
    </citation>
    <scope>NUCLEOTIDE SEQUENCE</scope>
    <source>
        <strain evidence="5">VB521301</strain>
    </source>
</reference>
<evidence type="ECO:0000256" key="1">
    <source>
        <dbReference type="ARBA" id="ARBA00022741"/>
    </source>
</evidence>
<dbReference type="InterPro" id="IPR052511">
    <property type="entry name" value="ATP-dep_Helicase"/>
</dbReference>
<dbReference type="GO" id="GO:0004386">
    <property type="term" value="F:helicase activity"/>
    <property type="evidence" value="ECO:0007669"/>
    <property type="project" value="UniProtKB-KW"/>
</dbReference>
<dbReference type="PANTHER" id="PTHR47962">
    <property type="entry name" value="ATP-DEPENDENT HELICASE LHR-RELATED-RELATED"/>
    <property type="match status" value="1"/>
</dbReference>
<reference evidence="6" key="1">
    <citation type="journal article" date="2015" name="Genome Announc.">
        <title>Draft Genome Sequence of Tolypothrix boutellei Strain VB521301.</title>
        <authorList>
            <person name="Chandrababunaidu M.M."/>
            <person name="Singh D."/>
            <person name="Sen D."/>
            <person name="Bhan S."/>
            <person name="Das S."/>
            <person name="Gupta A."/>
            <person name="Adhikary S.P."/>
            <person name="Tripathy S."/>
        </authorList>
    </citation>
    <scope>NUCLEOTIDE SEQUENCE</scope>
    <source>
        <strain evidence="6">VB521301</strain>
    </source>
</reference>
<accession>A0A0C1NHC3</accession>
<dbReference type="Proteomes" id="UP000029738">
    <property type="component" value="Unassembled WGS sequence"/>
</dbReference>
<dbReference type="Pfam" id="PF00271">
    <property type="entry name" value="Helicase_C"/>
    <property type="match status" value="1"/>
</dbReference>
<feature type="domain" description="Helicase C-terminal" evidence="4">
    <location>
        <begin position="508"/>
        <end position="670"/>
    </location>
</feature>
<dbReference type="SMART" id="SM00487">
    <property type="entry name" value="DEXDc"/>
    <property type="match status" value="1"/>
</dbReference>